<feature type="region of interest" description="Disordered" evidence="21">
    <location>
        <begin position="726"/>
        <end position="786"/>
    </location>
</feature>
<dbReference type="InterPro" id="IPR026054">
    <property type="entry name" value="Nucleoporin"/>
</dbReference>
<dbReference type="GO" id="GO:0031965">
    <property type="term" value="C:nuclear membrane"/>
    <property type="evidence" value="ECO:0007669"/>
    <property type="project" value="UniProtKB-SubCell"/>
</dbReference>
<dbReference type="GO" id="GO:0008139">
    <property type="term" value="F:nuclear localization sequence binding"/>
    <property type="evidence" value="ECO:0007669"/>
    <property type="project" value="TreeGrafter"/>
</dbReference>
<feature type="compositionally biased region" description="Polar residues" evidence="21">
    <location>
        <begin position="345"/>
        <end position="355"/>
    </location>
</feature>
<evidence type="ECO:0000256" key="12">
    <source>
        <dbReference type="ARBA" id="ARBA00023125"/>
    </source>
</evidence>
<dbReference type="FunFam" id="4.10.1060.10:FF:000001">
    <property type="entry name" value="Nuclear pore complex protein Nup153"/>
    <property type="match status" value="1"/>
</dbReference>
<keyword evidence="13" id="KW-0906">Nuclear pore complex</keyword>
<keyword evidence="15" id="KW-0539">Nucleus</keyword>
<evidence type="ECO:0000256" key="13">
    <source>
        <dbReference type="ARBA" id="ARBA00023132"/>
    </source>
</evidence>
<feature type="compositionally biased region" description="Low complexity" evidence="21">
    <location>
        <begin position="29"/>
        <end position="38"/>
    </location>
</feature>
<dbReference type="PROSITE" id="PS50199">
    <property type="entry name" value="ZF_RANBP2_2"/>
    <property type="match status" value="2"/>
</dbReference>
<evidence type="ECO:0000256" key="17">
    <source>
        <dbReference type="ARBA" id="ARBA00068609"/>
    </source>
</evidence>
<feature type="compositionally biased region" description="Polar residues" evidence="21">
    <location>
        <begin position="488"/>
        <end position="497"/>
    </location>
</feature>
<dbReference type="Gene3D" id="4.10.1060.10">
    <property type="entry name" value="Zinc finger, RanBP2-type"/>
    <property type="match status" value="1"/>
</dbReference>
<keyword evidence="8" id="KW-0509">mRNA transport</keyword>
<evidence type="ECO:0000256" key="9">
    <source>
        <dbReference type="ARBA" id="ARBA00022833"/>
    </source>
</evidence>
<name>A0A069DY34_9HEMI</name>
<dbReference type="InterPro" id="IPR036443">
    <property type="entry name" value="Znf_RanBP2_sf"/>
</dbReference>
<evidence type="ECO:0000256" key="16">
    <source>
        <dbReference type="ARBA" id="ARBA00060842"/>
    </source>
</evidence>
<feature type="region of interest" description="Disordered" evidence="21">
    <location>
        <begin position="219"/>
        <end position="267"/>
    </location>
</feature>
<feature type="compositionally biased region" description="Polar residues" evidence="21">
    <location>
        <begin position="324"/>
        <end position="337"/>
    </location>
</feature>
<dbReference type="PANTHER" id="PTHR23193:SF23">
    <property type="entry name" value="NUCLEAR PORE COMPLEX PROTEIN NUP153"/>
    <property type="match status" value="1"/>
</dbReference>
<keyword evidence="14" id="KW-0472">Membrane</keyword>
<evidence type="ECO:0000313" key="23">
    <source>
        <dbReference type="EMBL" id="JAC88746.1"/>
    </source>
</evidence>
<proteinExistence type="evidence at transcript level"/>
<evidence type="ECO:0000256" key="6">
    <source>
        <dbReference type="ARBA" id="ARBA00022737"/>
    </source>
</evidence>
<feature type="non-terminal residue" evidence="23">
    <location>
        <position position="1"/>
    </location>
</feature>
<keyword evidence="4" id="KW-0813">Transport</keyword>
<reference evidence="23" key="1">
    <citation type="journal article" date="2015" name="J. Med. Entomol.">
        <title>A Deep Insight Into the Sialotranscriptome of the Chagas Disease Vector, Panstrongylus megistus (Hemiptera: Heteroptera).</title>
        <authorList>
            <person name="Ribeiro J.M."/>
            <person name="Schwarz A."/>
            <person name="Francischetti I.M."/>
        </authorList>
    </citation>
    <scope>NUCLEOTIDE SEQUENCE</scope>
    <source>
        <tissue evidence="23">Salivary glands</tissue>
    </source>
</reference>
<feature type="region of interest" description="Disordered" evidence="21">
    <location>
        <begin position="322"/>
        <end position="355"/>
    </location>
</feature>
<dbReference type="SUPFAM" id="SSF90209">
    <property type="entry name" value="Ran binding protein zinc finger-like"/>
    <property type="match status" value="1"/>
</dbReference>
<feature type="compositionally biased region" description="Polar residues" evidence="21">
    <location>
        <begin position="881"/>
        <end position="893"/>
    </location>
</feature>
<keyword evidence="9" id="KW-0862">Zinc</keyword>
<feature type="region of interest" description="Disordered" evidence="21">
    <location>
        <begin position="875"/>
        <end position="896"/>
    </location>
</feature>
<comment type="subcellular location">
    <subcellularLocation>
        <location evidence="2">Nucleus membrane</location>
    </subcellularLocation>
    <subcellularLocation>
        <location evidence="3">Nucleus</location>
        <location evidence="3">Nuclear pore complex</location>
    </subcellularLocation>
</comment>
<keyword evidence="11" id="KW-0811">Translocation</keyword>
<dbReference type="GO" id="GO:0017056">
    <property type="term" value="F:structural constituent of nuclear pore"/>
    <property type="evidence" value="ECO:0007669"/>
    <property type="project" value="TreeGrafter"/>
</dbReference>
<feature type="region of interest" description="Disordered" evidence="21">
    <location>
        <begin position="1195"/>
        <end position="1258"/>
    </location>
</feature>
<evidence type="ECO:0000256" key="5">
    <source>
        <dbReference type="ARBA" id="ARBA00022723"/>
    </source>
</evidence>
<evidence type="ECO:0000256" key="7">
    <source>
        <dbReference type="ARBA" id="ARBA00022771"/>
    </source>
</evidence>
<feature type="compositionally biased region" description="Basic residues" evidence="21">
    <location>
        <begin position="1247"/>
        <end position="1258"/>
    </location>
</feature>
<feature type="region of interest" description="Disordered" evidence="21">
    <location>
        <begin position="468"/>
        <end position="497"/>
    </location>
</feature>
<dbReference type="EMBL" id="GBGD01000143">
    <property type="protein sequence ID" value="JAC88746.1"/>
    <property type="molecule type" value="mRNA"/>
</dbReference>
<evidence type="ECO:0000256" key="2">
    <source>
        <dbReference type="ARBA" id="ARBA00004126"/>
    </source>
</evidence>
<feature type="compositionally biased region" description="Low complexity" evidence="21">
    <location>
        <begin position="1196"/>
        <end position="1206"/>
    </location>
</feature>
<evidence type="ECO:0000256" key="8">
    <source>
        <dbReference type="ARBA" id="ARBA00022816"/>
    </source>
</evidence>
<dbReference type="Pfam" id="PF00641">
    <property type="entry name" value="Zn_ribbon_RanBP"/>
    <property type="match status" value="1"/>
</dbReference>
<feature type="domain" description="RanBP2-type" evidence="22">
    <location>
        <begin position="607"/>
        <end position="636"/>
    </location>
</feature>
<dbReference type="GO" id="GO:0051028">
    <property type="term" value="P:mRNA transport"/>
    <property type="evidence" value="ECO:0007669"/>
    <property type="project" value="UniProtKB-KW"/>
</dbReference>
<evidence type="ECO:0000256" key="21">
    <source>
        <dbReference type="SAM" id="MobiDB-lite"/>
    </source>
</evidence>
<dbReference type="GO" id="GO:0006606">
    <property type="term" value="P:protein import into nucleus"/>
    <property type="evidence" value="ECO:0007669"/>
    <property type="project" value="TreeGrafter"/>
</dbReference>
<keyword evidence="5" id="KW-0479">Metal-binding</keyword>
<feature type="compositionally biased region" description="Polar residues" evidence="21">
    <location>
        <begin position="1218"/>
        <end position="1228"/>
    </location>
</feature>
<evidence type="ECO:0000256" key="3">
    <source>
        <dbReference type="ARBA" id="ARBA00004567"/>
    </source>
</evidence>
<accession>A0A069DY34</accession>
<dbReference type="InterPro" id="IPR001876">
    <property type="entry name" value="Znf_RanBP2"/>
</dbReference>
<dbReference type="GO" id="GO:0008270">
    <property type="term" value="F:zinc ion binding"/>
    <property type="evidence" value="ECO:0007669"/>
    <property type="project" value="UniProtKB-KW"/>
</dbReference>
<protein>
    <recommendedName>
        <fullName evidence="17">Nuclear pore complex protein Nup153</fullName>
    </recommendedName>
    <alternativeName>
        <fullName evidence="19">153 kDa nucleoporin</fullName>
    </alternativeName>
    <alternativeName>
        <fullName evidence="18">Nucleoporin Nup153</fullName>
    </alternativeName>
</protein>
<feature type="domain" description="RanBP2-type" evidence="22">
    <location>
        <begin position="508"/>
        <end position="537"/>
    </location>
</feature>
<dbReference type="SMART" id="SM00547">
    <property type="entry name" value="ZnF_RBZ"/>
    <property type="match status" value="2"/>
</dbReference>
<evidence type="ECO:0000259" key="22">
    <source>
        <dbReference type="PROSITE" id="PS50199"/>
    </source>
</evidence>
<dbReference type="PROSITE" id="PS01358">
    <property type="entry name" value="ZF_RANBP2_1"/>
    <property type="match status" value="2"/>
</dbReference>
<keyword evidence="10" id="KW-0653">Protein transport</keyword>
<feature type="compositionally biased region" description="Basic and acidic residues" evidence="21">
    <location>
        <begin position="732"/>
        <end position="741"/>
    </location>
</feature>
<evidence type="ECO:0000256" key="10">
    <source>
        <dbReference type="ARBA" id="ARBA00022927"/>
    </source>
</evidence>
<keyword evidence="6" id="KW-0677">Repeat</keyword>
<keyword evidence="12" id="KW-0238">DNA-binding</keyword>
<feature type="region of interest" description="Disordered" evidence="21">
    <location>
        <begin position="402"/>
        <end position="436"/>
    </location>
</feature>
<feature type="compositionally biased region" description="Basic and acidic residues" evidence="21">
    <location>
        <begin position="402"/>
        <end position="413"/>
    </location>
</feature>
<comment type="similarity">
    <text evidence="16">Belongs to the NUP153 family.</text>
</comment>
<evidence type="ECO:0000256" key="20">
    <source>
        <dbReference type="PROSITE-ProRule" id="PRU00322"/>
    </source>
</evidence>
<comment type="cofactor">
    <cofactor evidence="1">
        <name>Zn(2+)</name>
        <dbReference type="ChEBI" id="CHEBI:29105"/>
    </cofactor>
</comment>
<evidence type="ECO:0000256" key="14">
    <source>
        <dbReference type="ARBA" id="ARBA00023136"/>
    </source>
</evidence>
<evidence type="ECO:0000256" key="11">
    <source>
        <dbReference type="ARBA" id="ARBA00023010"/>
    </source>
</evidence>
<feature type="compositionally biased region" description="Polar residues" evidence="21">
    <location>
        <begin position="239"/>
        <end position="267"/>
    </location>
</feature>
<dbReference type="GO" id="GO:0003677">
    <property type="term" value="F:DNA binding"/>
    <property type="evidence" value="ECO:0007669"/>
    <property type="project" value="UniProtKB-KW"/>
</dbReference>
<evidence type="ECO:0000256" key="18">
    <source>
        <dbReference type="ARBA" id="ARBA00078197"/>
    </source>
</evidence>
<evidence type="ECO:0000256" key="1">
    <source>
        <dbReference type="ARBA" id="ARBA00001947"/>
    </source>
</evidence>
<evidence type="ECO:0000256" key="4">
    <source>
        <dbReference type="ARBA" id="ARBA00022448"/>
    </source>
</evidence>
<dbReference type="GO" id="GO:0005643">
    <property type="term" value="C:nuclear pore"/>
    <property type="evidence" value="ECO:0007669"/>
    <property type="project" value="UniProtKB-SubCell"/>
</dbReference>
<dbReference type="GO" id="GO:0006405">
    <property type="term" value="P:RNA export from nucleus"/>
    <property type="evidence" value="ECO:0007669"/>
    <property type="project" value="TreeGrafter"/>
</dbReference>
<dbReference type="PANTHER" id="PTHR23193">
    <property type="entry name" value="NUCLEAR PORE COMPLEX PROTEIN NUP"/>
    <property type="match status" value="1"/>
</dbReference>
<dbReference type="AlphaFoldDB" id="A0A069DY34"/>
<keyword evidence="7 20" id="KW-0863">Zinc-finger</keyword>
<evidence type="ECO:0000256" key="19">
    <source>
        <dbReference type="ARBA" id="ARBA00079437"/>
    </source>
</evidence>
<evidence type="ECO:0000256" key="15">
    <source>
        <dbReference type="ARBA" id="ARBA00023242"/>
    </source>
</evidence>
<feature type="compositionally biased region" description="Low complexity" evidence="21">
    <location>
        <begin position="1229"/>
        <end position="1242"/>
    </location>
</feature>
<feature type="region of interest" description="Disordered" evidence="21">
    <location>
        <begin position="24"/>
        <end position="43"/>
    </location>
</feature>
<sequence>TKFVSSTPATTQTSSTVVKVNTVDEGSDSSESTSGCSSLVPQDKRTSSNAVLSKLSAETHKVLSPGAVRTLSTKDKYSKMNLSASSVRPSFDHYVFHNPHNKSMNSSRSSQLDDSSTFYRGRTMYGGASACRESLNMSIISSASKPRVTNVKPVSRQGSERDTIGTSALRILRALEQISSPVTEAKKMPLNELQRRRKPIQPFDELMIPQMPALLRLKRRQRSDSAPSKVNQSEDKNVADSSLVNCNEQPPAVPTSTEKTSTTQLLPSYSFRKEESNKKEKYIASIKGKSTEELENERVQEVNLPNVKLNITSLPTFSLPPASKTVTAPNTPSSVSNIHRPPISEGSSFPSRTSSPFKFSDPIVESIDGHRISSIKPTFTFSNPLNADSLRKENELQNHNKLSKEKSSLKQDQNKAGCIKTSTSNPKLKRKSNQQDKVNAVAVKQSTNLQPGSVMDFFHKTNSEIIGKDKSKTSPSIDTPDNAIKNISGPNDKSKSSTLESIFSTRTSDNKWSCHKCLVENNNSDNNCIKCGISKLRDSKNKEPSKVKVEVVSSDFIECKTCSTSYKAIDNKCPTCTVTKSDVTTANNTNVTSTSSSIPLSVLFKKSAGSWECNTCLVTNKNEADVCVSCSTPKPGATPKPTETTTVTPSFQFGIPSSTTDTNTGGFTFGFVSSNNDNKDSPANTAMGNFKFGSELNSSKKTQDFKFGSLPPPASVSEAKVTFSFGCPPQETNKKETEQSESKPFATKFTFGSISTSEKVHEKEEDKKIQESSKDNPPPKKVSFSQQLVQEKTITSDIETDSSGSSFNFTNNAKSDIQSSNTFSFPTITPIFSNTTPPSSKSDNRVSNTLFKFGNPTTVSTSTTTATSTSAVTTSTVSATDNSVKIPSTLSSNSDKEKASSTFSFLSNSAPKSLFSSSETDKKEVDIFGGFSMNNKTSQFNTNVTPLSTNFTFGTSSNENKTNSEKDVKKDGISNSIFGEKRENEPTLFNLQPQNEEKPNIFGSSKNENKSVFFNANVNENINIFGSAKAEDWNAKLAFGSETFEPKPAVATSATPFCASTTGIPNNTETKNEPFAFNATTSQTNSITPFIFKGSDVSDNKPSGGFSFNAPNNTQIQNTNVFGTNSQPTPNVFGPTSSLFNTTAQPNNKTAGPSFTFGAPQTQQSQGIFCFSAPSQVAPSGAASMGETFTFGSQNAVPQSTPAATPAVPPTFDPNIKPNFNFSAGATPSFSAQSSGLPSSSSVVKDRKIRKAVRRTLR</sequence>
<organism evidence="23">
    <name type="scientific">Panstrongylus megistus</name>
    <dbReference type="NCBI Taxonomy" id="65343"/>
    <lineage>
        <taxon>Eukaryota</taxon>
        <taxon>Metazoa</taxon>
        <taxon>Ecdysozoa</taxon>
        <taxon>Arthropoda</taxon>
        <taxon>Hexapoda</taxon>
        <taxon>Insecta</taxon>
        <taxon>Pterygota</taxon>
        <taxon>Neoptera</taxon>
        <taxon>Paraneoptera</taxon>
        <taxon>Hemiptera</taxon>
        <taxon>Heteroptera</taxon>
        <taxon>Panheteroptera</taxon>
        <taxon>Cimicomorpha</taxon>
        <taxon>Reduviidae</taxon>
        <taxon>Triatominae</taxon>
        <taxon>Panstrongylus</taxon>
    </lineage>
</organism>
<feature type="compositionally biased region" description="Basic and acidic residues" evidence="21">
    <location>
        <begin position="758"/>
        <end position="778"/>
    </location>
</feature>